<accession>A0A9X2G342</accession>
<organism evidence="1 2">
    <name type="scientific">Idiomarina rhizosphaerae</name>
    <dbReference type="NCBI Taxonomy" id="2961572"/>
    <lineage>
        <taxon>Bacteria</taxon>
        <taxon>Pseudomonadati</taxon>
        <taxon>Pseudomonadota</taxon>
        <taxon>Gammaproteobacteria</taxon>
        <taxon>Alteromonadales</taxon>
        <taxon>Idiomarinaceae</taxon>
        <taxon>Idiomarina</taxon>
    </lineage>
</organism>
<protein>
    <submittedName>
        <fullName evidence="1">Transposase</fullName>
    </submittedName>
</protein>
<gene>
    <name evidence="1" type="ORF">NJR55_12375</name>
</gene>
<dbReference type="AlphaFoldDB" id="A0A9X2G342"/>
<keyword evidence="2" id="KW-1185">Reference proteome</keyword>
<dbReference type="Proteomes" id="UP001139474">
    <property type="component" value="Unassembled WGS sequence"/>
</dbReference>
<name>A0A9X2G342_9GAMM</name>
<proteinExistence type="predicted"/>
<dbReference type="EMBL" id="JAMZDE010000008">
    <property type="protein sequence ID" value="MCP1340386.1"/>
    <property type="molecule type" value="Genomic_DNA"/>
</dbReference>
<reference evidence="1" key="1">
    <citation type="submission" date="2022-06" db="EMBL/GenBank/DDBJ databases">
        <title>Idiomarina rhizosphaerae M1R2S28.</title>
        <authorList>
            <person name="Sun J.-Q."/>
            <person name="Li L.-F."/>
        </authorList>
    </citation>
    <scope>NUCLEOTIDE SEQUENCE</scope>
    <source>
        <strain evidence="1">M1R2S28</strain>
    </source>
</reference>
<comment type="caution">
    <text evidence="1">The sequence shown here is derived from an EMBL/GenBank/DDBJ whole genome shotgun (WGS) entry which is preliminary data.</text>
</comment>
<evidence type="ECO:0000313" key="2">
    <source>
        <dbReference type="Proteomes" id="UP001139474"/>
    </source>
</evidence>
<dbReference type="RefSeq" id="WP_253620231.1">
    <property type="nucleotide sequence ID" value="NZ_JAMZDE010000008.1"/>
</dbReference>
<sequence length="47" mass="5629">MKNRWLLPLIKDSHSANCGVYGYRRIHLDLWELDESVDNQSYIIPIR</sequence>
<evidence type="ECO:0000313" key="1">
    <source>
        <dbReference type="EMBL" id="MCP1340386.1"/>
    </source>
</evidence>